<proteinExistence type="predicted"/>
<dbReference type="Pfam" id="PF13927">
    <property type="entry name" value="Ig_3"/>
    <property type="match status" value="1"/>
</dbReference>
<dbReference type="InterPro" id="IPR003598">
    <property type="entry name" value="Ig_sub2"/>
</dbReference>
<dbReference type="SMART" id="SM00409">
    <property type="entry name" value="IG"/>
    <property type="match status" value="3"/>
</dbReference>
<evidence type="ECO:0000256" key="1">
    <source>
        <dbReference type="ARBA" id="ARBA00022737"/>
    </source>
</evidence>
<feature type="compositionally biased region" description="Polar residues" evidence="3">
    <location>
        <begin position="732"/>
        <end position="745"/>
    </location>
</feature>
<comment type="caution">
    <text evidence="7">The sequence shown here is derived from an EMBL/GenBank/DDBJ whole genome shotgun (WGS) entry which is preliminary data.</text>
</comment>
<dbReference type="SUPFAM" id="SSF48726">
    <property type="entry name" value="Immunoglobulin"/>
    <property type="match status" value="2"/>
</dbReference>
<evidence type="ECO:0000313" key="8">
    <source>
        <dbReference type="Proteomes" id="UP001175271"/>
    </source>
</evidence>
<feature type="domain" description="Ig-like" evidence="6">
    <location>
        <begin position="25"/>
        <end position="122"/>
    </location>
</feature>
<dbReference type="CDD" id="cd00096">
    <property type="entry name" value="Ig"/>
    <property type="match status" value="3"/>
</dbReference>
<feature type="transmembrane region" description="Helical" evidence="4">
    <location>
        <begin position="537"/>
        <end position="564"/>
    </location>
</feature>
<dbReference type="PANTHER" id="PTHR44170">
    <property type="entry name" value="PROTEIN SIDEKICK"/>
    <property type="match status" value="1"/>
</dbReference>
<feature type="signal peptide" evidence="5">
    <location>
        <begin position="1"/>
        <end position="16"/>
    </location>
</feature>
<dbReference type="EMBL" id="JAUCMV010000005">
    <property type="protein sequence ID" value="KAK0396658.1"/>
    <property type="molecule type" value="Genomic_DNA"/>
</dbReference>
<feature type="domain" description="Ig-like" evidence="6">
    <location>
        <begin position="256"/>
        <end position="326"/>
    </location>
</feature>
<organism evidence="7 8">
    <name type="scientific">Steinernema hermaphroditum</name>
    <dbReference type="NCBI Taxonomy" id="289476"/>
    <lineage>
        <taxon>Eukaryota</taxon>
        <taxon>Metazoa</taxon>
        <taxon>Ecdysozoa</taxon>
        <taxon>Nematoda</taxon>
        <taxon>Chromadorea</taxon>
        <taxon>Rhabditida</taxon>
        <taxon>Tylenchina</taxon>
        <taxon>Panagrolaimomorpha</taxon>
        <taxon>Strongyloidoidea</taxon>
        <taxon>Steinernematidae</taxon>
        <taxon>Steinernema</taxon>
    </lineage>
</organism>
<reference evidence="7" key="1">
    <citation type="submission" date="2023-06" db="EMBL/GenBank/DDBJ databases">
        <title>Genomic analysis of the entomopathogenic nematode Steinernema hermaphroditum.</title>
        <authorList>
            <person name="Schwarz E.M."/>
            <person name="Heppert J.K."/>
            <person name="Baniya A."/>
            <person name="Schwartz H.T."/>
            <person name="Tan C.-H."/>
            <person name="Antoshechkin I."/>
            <person name="Sternberg P.W."/>
            <person name="Goodrich-Blair H."/>
            <person name="Dillman A.R."/>
        </authorList>
    </citation>
    <scope>NUCLEOTIDE SEQUENCE</scope>
    <source>
        <strain evidence="7">PS9179</strain>
        <tissue evidence="7">Whole animal</tissue>
    </source>
</reference>
<evidence type="ECO:0000256" key="2">
    <source>
        <dbReference type="ARBA" id="ARBA00023157"/>
    </source>
</evidence>
<feature type="chain" id="PRO_5041308178" description="Ig-like domain-containing protein" evidence="5">
    <location>
        <begin position="17"/>
        <end position="745"/>
    </location>
</feature>
<dbReference type="InterPro" id="IPR007110">
    <property type="entry name" value="Ig-like_dom"/>
</dbReference>
<feature type="region of interest" description="Disordered" evidence="3">
    <location>
        <begin position="698"/>
        <end position="745"/>
    </location>
</feature>
<dbReference type="Pfam" id="PF00047">
    <property type="entry name" value="ig"/>
    <property type="match status" value="1"/>
</dbReference>
<gene>
    <name evidence="7" type="ORF">QR680_001802</name>
</gene>
<evidence type="ECO:0000313" key="7">
    <source>
        <dbReference type="EMBL" id="KAK0396658.1"/>
    </source>
</evidence>
<dbReference type="Gene3D" id="2.60.40.10">
    <property type="entry name" value="Immunoglobulins"/>
    <property type="match status" value="3"/>
</dbReference>
<evidence type="ECO:0000256" key="5">
    <source>
        <dbReference type="SAM" id="SignalP"/>
    </source>
</evidence>
<dbReference type="AlphaFoldDB" id="A0AA39H1L3"/>
<keyword evidence="1" id="KW-0677">Repeat</keyword>
<dbReference type="InterPro" id="IPR003599">
    <property type="entry name" value="Ig_sub"/>
</dbReference>
<dbReference type="GO" id="GO:0098609">
    <property type="term" value="P:cell-cell adhesion"/>
    <property type="evidence" value="ECO:0007669"/>
    <property type="project" value="TreeGrafter"/>
</dbReference>
<dbReference type="SMART" id="SM00408">
    <property type="entry name" value="IGc2"/>
    <property type="match status" value="3"/>
</dbReference>
<evidence type="ECO:0000259" key="6">
    <source>
        <dbReference type="PROSITE" id="PS50835"/>
    </source>
</evidence>
<protein>
    <recommendedName>
        <fullName evidence="6">Ig-like domain-containing protein</fullName>
    </recommendedName>
</protein>
<evidence type="ECO:0000256" key="4">
    <source>
        <dbReference type="SAM" id="Phobius"/>
    </source>
</evidence>
<name>A0AA39H1L3_9BILA</name>
<dbReference type="InterPro" id="IPR013783">
    <property type="entry name" value="Ig-like_fold"/>
</dbReference>
<dbReference type="Proteomes" id="UP001175271">
    <property type="component" value="Unassembled WGS sequence"/>
</dbReference>
<dbReference type="InterPro" id="IPR036179">
    <property type="entry name" value="Ig-like_dom_sf"/>
</dbReference>
<keyword evidence="4" id="KW-0812">Transmembrane</keyword>
<keyword evidence="5" id="KW-0732">Signal</keyword>
<accession>A0AA39H1L3</accession>
<evidence type="ECO:0000256" key="3">
    <source>
        <dbReference type="SAM" id="MobiDB-lite"/>
    </source>
</evidence>
<sequence>MLLEMIIAILFVTVVAEEYTVTKLPSLTVQSNVAYFERHRSTQLTCTVGPGWSAARVTDIYWMKDGVPVSELHQLTNLFHNKNGSLSIGWTRFETEGDYQCSAMVKNIEMGDKRVIDTRLVSAPVHYKRARLTKFDDYEEQMIRVTQEQLTRIPCFGMPDVVPSPAIMWFEKEGDEGVHLGLTSERRFVVTLTGLQIALVQPSDAGNYYCVVRNPYTNHTRRAPKPTVLVVNSRHGHGKEETPRNAIVYPTEGRSPRNPIVIHASVGQTILLECVTSHSSVKWTKGNNTVSIFEMENPHRVYEKVWGNLRLRSLVALDSDIYTCHALSPFDSERKGYAEAHDKVYYQLIVHVPTTAQLNLEEEWNDIWRLVCYAGQQFYEVPMVYLNGFPLIDRSHILADGRDRVAETNPLNVTLNGSSLRGTSVQCISRAAMIEAEVYGRGLEAGDAVNFYVDIVRNETEERGPIRNESGIPIDYNATVIATLSTSDVDQVAKPNLTVSAKEHAFSTSTMSTADVPTEVAVVKSFVDKILSISPSIGMTVVLLFVSSTVALCFLMTFCCLACYRFKEWYDRRFSRAAKGKFLDTSQRIFNEQLLQRSRTVQEQQSKLLTPLIKQPSTSAESKTKVAADSSISMIGHFETPSFYGSSEENHQESIAVEDMTESNHSFLKARGVHKFGHNRDLFSSEWHDNRKPTKDELLTMSSTLPHPFTSSQSSPREYDSQSAYSGPHGLSTFQSSSPFRKGNS</sequence>
<dbReference type="PANTHER" id="PTHR44170:SF55">
    <property type="entry name" value="OBSCURIN ISOFORM X2"/>
    <property type="match status" value="1"/>
</dbReference>
<feature type="compositionally biased region" description="Polar residues" evidence="3">
    <location>
        <begin position="700"/>
        <end position="725"/>
    </location>
</feature>
<feature type="domain" description="Ig-like" evidence="6">
    <location>
        <begin position="124"/>
        <end position="229"/>
    </location>
</feature>
<keyword evidence="4" id="KW-0472">Membrane</keyword>
<keyword evidence="4" id="KW-1133">Transmembrane helix</keyword>
<dbReference type="PROSITE" id="PS50835">
    <property type="entry name" value="IG_LIKE"/>
    <property type="match status" value="3"/>
</dbReference>
<dbReference type="InterPro" id="IPR013151">
    <property type="entry name" value="Immunoglobulin_dom"/>
</dbReference>
<keyword evidence="8" id="KW-1185">Reference proteome</keyword>
<keyword evidence="2" id="KW-1015">Disulfide bond</keyword>